<gene>
    <name evidence="2" type="ORF">NCTC8129_03033</name>
</gene>
<protein>
    <submittedName>
        <fullName evidence="2">Cation-transporting ATPase</fullName>
    </submittedName>
</protein>
<reference evidence="2 3" key="1">
    <citation type="submission" date="2018-06" db="EMBL/GenBank/DDBJ databases">
        <authorList>
            <consortium name="Pathogen Informatics"/>
            <person name="Doyle S."/>
        </authorList>
    </citation>
    <scope>NUCLEOTIDE SEQUENCE [LARGE SCALE GENOMIC DNA]</scope>
    <source>
        <strain evidence="2 3">NCTC8129</strain>
    </source>
</reference>
<organism evidence="2 3">
    <name type="scientific">Enterococcus durans</name>
    <dbReference type="NCBI Taxonomy" id="53345"/>
    <lineage>
        <taxon>Bacteria</taxon>
        <taxon>Bacillati</taxon>
        <taxon>Bacillota</taxon>
        <taxon>Bacilli</taxon>
        <taxon>Lactobacillales</taxon>
        <taxon>Enterococcaceae</taxon>
        <taxon>Enterococcus</taxon>
    </lineage>
</organism>
<dbReference type="Proteomes" id="UP000254070">
    <property type="component" value="Unassembled WGS sequence"/>
</dbReference>
<proteinExistence type="predicted"/>
<dbReference type="RefSeq" id="WP_258863919.1">
    <property type="nucleotide sequence ID" value="NZ_UGIF01000002.1"/>
</dbReference>
<feature type="region of interest" description="Disordered" evidence="1">
    <location>
        <begin position="1"/>
        <end position="25"/>
    </location>
</feature>
<evidence type="ECO:0000313" key="3">
    <source>
        <dbReference type="Proteomes" id="UP000254070"/>
    </source>
</evidence>
<name>A0A377KNR3_9ENTE</name>
<dbReference type="AlphaFoldDB" id="A0A377KNR3"/>
<sequence>MEKFRKRSKNEFDQKEKNPVTRYAPDYHEGLSEKIVAERI</sequence>
<dbReference type="EMBL" id="UGIF01000002">
    <property type="protein sequence ID" value="STP30779.1"/>
    <property type="molecule type" value="Genomic_DNA"/>
</dbReference>
<evidence type="ECO:0000256" key="1">
    <source>
        <dbReference type="SAM" id="MobiDB-lite"/>
    </source>
</evidence>
<accession>A0A377KNR3</accession>
<evidence type="ECO:0000313" key="2">
    <source>
        <dbReference type="EMBL" id="STP30779.1"/>
    </source>
</evidence>